<accession>A0A853DXL4</accession>
<proteinExistence type="predicted"/>
<feature type="region of interest" description="Disordered" evidence="1">
    <location>
        <begin position="25"/>
        <end position="45"/>
    </location>
</feature>
<organism evidence="3 4">
    <name type="scientific">Leifsonia naganoensis</name>
    <dbReference type="NCBI Taxonomy" id="150025"/>
    <lineage>
        <taxon>Bacteria</taxon>
        <taxon>Bacillati</taxon>
        <taxon>Actinomycetota</taxon>
        <taxon>Actinomycetes</taxon>
        <taxon>Micrococcales</taxon>
        <taxon>Microbacteriaceae</taxon>
        <taxon>Leifsonia</taxon>
    </lineage>
</organism>
<feature type="compositionally biased region" description="Low complexity" evidence="1">
    <location>
        <begin position="27"/>
        <end position="45"/>
    </location>
</feature>
<evidence type="ECO:0000256" key="1">
    <source>
        <dbReference type="SAM" id="MobiDB-lite"/>
    </source>
</evidence>
<evidence type="ECO:0000313" key="4">
    <source>
        <dbReference type="Proteomes" id="UP000521075"/>
    </source>
</evidence>
<keyword evidence="2" id="KW-0732">Signal</keyword>
<dbReference type="RefSeq" id="WP_179701573.1">
    <property type="nucleotide sequence ID" value="NZ_BAAAHA010000001.1"/>
</dbReference>
<evidence type="ECO:0000313" key="3">
    <source>
        <dbReference type="EMBL" id="NYK10985.1"/>
    </source>
</evidence>
<name>A0A853DXL4_9MICO</name>
<comment type="caution">
    <text evidence="3">The sequence shown here is derived from an EMBL/GenBank/DDBJ whole genome shotgun (WGS) entry which is preliminary data.</text>
</comment>
<keyword evidence="4" id="KW-1185">Reference proteome</keyword>
<sequence length="356" mass="36839">MRSSRWAIIATAAALLALTGCTPAAEGGPTSTGGPRPTASSTPVAVTTPAPACADLADPEQIIALVGGSGAPQKIEHLQSGGIGWDASWSTRTANGAVCGWGERQADMVFDAPIASTVVLQIAPGLESAWNSLAQEQQPSVGSPYDGGVSLGGRCVSGGLCMTDVLVDGAWLHVQAEGDGELAESAFHDFVQGVVTRYRALPAPTVRQPHPRSCDAPELRAAVKSVFGEEGVLAPAHAQFTLDAGLFRAGYLTTCRFDAADGDRGWETWVTILDDAPSSLVAAYRAGVEHPQSRPVDVSALGGDASGLFEPSEDSERTIVDVADGGRWLDIVTYNTDDTATTVALAQALLASSWVK</sequence>
<dbReference type="EMBL" id="JACCHJ010000001">
    <property type="protein sequence ID" value="NYK10985.1"/>
    <property type="molecule type" value="Genomic_DNA"/>
</dbReference>
<reference evidence="3 4" key="1">
    <citation type="submission" date="2020-07" db="EMBL/GenBank/DDBJ databases">
        <title>Sequencing the genomes of 1000 actinobacteria strains.</title>
        <authorList>
            <person name="Klenk H.-P."/>
        </authorList>
    </citation>
    <scope>NUCLEOTIDE SEQUENCE [LARGE SCALE GENOMIC DNA]</scope>
    <source>
        <strain evidence="3 4">DSM 15166</strain>
    </source>
</reference>
<dbReference type="Proteomes" id="UP000521075">
    <property type="component" value="Unassembled WGS sequence"/>
</dbReference>
<protein>
    <recommendedName>
        <fullName evidence="5">DUF3558 domain-containing protein</fullName>
    </recommendedName>
</protein>
<evidence type="ECO:0008006" key="5">
    <source>
        <dbReference type="Google" id="ProtNLM"/>
    </source>
</evidence>
<evidence type="ECO:0000256" key="2">
    <source>
        <dbReference type="SAM" id="SignalP"/>
    </source>
</evidence>
<dbReference type="AlphaFoldDB" id="A0A853DXL4"/>
<dbReference type="PROSITE" id="PS51257">
    <property type="entry name" value="PROKAR_LIPOPROTEIN"/>
    <property type="match status" value="1"/>
</dbReference>
<feature type="signal peptide" evidence="2">
    <location>
        <begin position="1"/>
        <end position="24"/>
    </location>
</feature>
<gene>
    <name evidence="3" type="ORF">HNR14_002866</name>
</gene>
<feature type="chain" id="PRO_5032547620" description="DUF3558 domain-containing protein" evidence="2">
    <location>
        <begin position="25"/>
        <end position="356"/>
    </location>
</feature>